<dbReference type="GO" id="GO:0046417">
    <property type="term" value="P:chorismate metabolic process"/>
    <property type="evidence" value="ECO:0007669"/>
    <property type="project" value="InterPro"/>
</dbReference>
<gene>
    <name evidence="4" type="ORF">SAMN04489764_3503</name>
</gene>
<dbReference type="Pfam" id="PF00793">
    <property type="entry name" value="DAHP_synth_1"/>
    <property type="match status" value="1"/>
</dbReference>
<dbReference type="InterPro" id="IPR036263">
    <property type="entry name" value="Chorismate_II_sf"/>
</dbReference>
<evidence type="ECO:0000313" key="4">
    <source>
        <dbReference type="EMBL" id="SDR10816.1"/>
    </source>
</evidence>
<dbReference type="InterPro" id="IPR036979">
    <property type="entry name" value="CM_dom_sf"/>
</dbReference>
<dbReference type="STRING" id="35622.SAMN04489764_3503"/>
<evidence type="ECO:0000259" key="3">
    <source>
        <dbReference type="PROSITE" id="PS51168"/>
    </source>
</evidence>
<keyword evidence="5" id="KW-1185">Reference proteome</keyword>
<dbReference type="PROSITE" id="PS51168">
    <property type="entry name" value="CHORISMATE_MUT_2"/>
    <property type="match status" value="1"/>
</dbReference>
<dbReference type="PANTHER" id="PTHR43018:SF2">
    <property type="entry name" value="PHOSPHO-2-DEHYDRO-3-DEOXYHEPTONATE ALDOLASE"/>
    <property type="match status" value="1"/>
</dbReference>
<organism evidence="4 5">
    <name type="scientific">Thermostaphylospora chromogena</name>
    <dbReference type="NCBI Taxonomy" id="35622"/>
    <lineage>
        <taxon>Bacteria</taxon>
        <taxon>Bacillati</taxon>
        <taxon>Actinomycetota</taxon>
        <taxon>Actinomycetes</taxon>
        <taxon>Streptosporangiales</taxon>
        <taxon>Thermomonosporaceae</taxon>
        <taxon>Thermostaphylospora</taxon>
    </lineage>
</organism>
<dbReference type="SUPFAM" id="SSF48600">
    <property type="entry name" value="Chorismate mutase II"/>
    <property type="match status" value="1"/>
</dbReference>
<dbReference type="GO" id="GO:0004106">
    <property type="term" value="F:chorismate mutase activity"/>
    <property type="evidence" value="ECO:0007669"/>
    <property type="project" value="InterPro"/>
</dbReference>
<dbReference type="Proteomes" id="UP000217103">
    <property type="component" value="Unassembled WGS sequence"/>
</dbReference>
<dbReference type="AlphaFoldDB" id="A0A1H1GDC2"/>
<keyword evidence="1" id="KW-0808">Transferase</keyword>
<dbReference type="SUPFAM" id="SSF51569">
    <property type="entry name" value="Aldolase"/>
    <property type="match status" value="1"/>
</dbReference>
<dbReference type="GO" id="GO:0016740">
    <property type="term" value="F:transferase activity"/>
    <property type="evidence" value="ECO:0007669"/>
    <property type="project" value="UniProtKB-KW"/>
</dbReference>
<evidence type="ECO:0000256" key="2">
    <source>
        <dbReference type="SAM" id="MobiDB-lite"/>
    </source>
</evidence>
<evidence type="ECO:0000313" key="5">
    <source>
        <dbReference type="Proteomes" id="UP000217103"/>
    </source>
</evidence>
<feature type="region of interest" description="Disordered" evidence="2">
    <location>
        <begin position="30"/>
        <end position="49"/>
    </location>
</feature>
<dbReference type="SMART" id="SM00830">
    <property type="entry name" value="CM_2"/>
    <property type="match status" value="1"/>
</dbReference>
<sequence length="330" mass="34382">MPTAVQEAHAAHTTTGPGTVRVGDMTLGEGPPAVIGGAPGGADATSRPMGRWLSLRGHHGARDARRALTEERARWRGPLLVEPFSAADLPAIGDLADGVIVGAAWMQDFRLVRAAARLGLPMVVQRGPGATAQEWLAIVDYCAAEGNDRVVLCECGDRTRGAEHALNLGLMRAVRARSGRPVLVHLGTDAGLAGAAVAAGADGVLLAPEAGEETVAAAVEATALAAAVTVPTARRAAPRTVADARAQIDRVDAALAVLLERRAELAGVVQRLKPVGGFAGRDMERERRLVAAMARRAPRLGEARLARIMNAVIEAGLELAEQDRRRGTGR</sequence>
<proteinExistence type="predicted"/>
<dbReference type="EMBL" id="FNKK01000002">
    <property type="protein sequence ID" value="SDR10816.1"/>
    <property type="molecule type" value="Genomic_DNA"/>
</dbReference>
<dbReference type="Gene3D" id="1.20.59.10">
    <property type="entry name" value="Chorismate mutase"/>
    <property type="match status" value="1"/>
</dbReference>
<dbReference type="InterPro" id="IPR002701">
    <property type="entry name" value="CM_II_prokaryot"/>
</dbReference>
<dbReference type="Gene3D" id="3.20.20.70">
    <property type="entry name" value="Aldolase class I"/>
    <property type="match status" value="1"/>
</dbReference>
<accession>A0A1H1GDC2</accession>
<dbReference type="InterPro" id="IPR052899">
    <property type="entry name" value="Class-I_DAHP_synthase"/>
</dbReference>
<feature type="region of interest" description="Disordered" evidence="2">
    <location>
        <begin position="1"/>
        <end position="23"/>
    </location>
</feature>
<reference evidence="4 5" key="1">
    <citation type="submission" date="2016-10" db="EMBL/GenBank/DDBJ databases">
        <authorList>
            <person name="de Groot N.N."/>
        </authorList>
    </citation>
    <scope>NUCLEOTIDE SEQUENCE [LARGE SCALE GENOMIC DNA]</scope>
    <source>
        <strain evidence="4 5">DSM 43794</strain>
    </source>
</reference>
<protein>
    <submittedName>
        <fullName evidence="4">DAHP synthetase I family protein</fullName>
    </submittedName>
</protein>
<feature type="domain" description="Chorismate mutase" evidence="3">
    <location>
        <begin position="235"/>
        <end position="324"/>
    </location>
</feature>
<dbReference type="InterPro" id="IPR006218">
    <property type="entry name" value="DAHP1/KDSA"/>
</dbReference>
<name>A0A1H1GDC2_9ACTN</name>
<dbReference type="Pfam" id="PF01817">
    <property type="entry name" value="CM_2"/>
    <property type="match status" value="1"/>
</dbReference>
<dbReference type="InterPro" id="IPR013785">
    <property type="entry name" value="Aldolase_TIM"/>
</dbReference>
<dbReference type="PANTHER" id="PTHR43018">
    <property type="entry name" value="PHOSPHO-2-DEHYDRO-3-DEOXYHEPTONATE ALDOLASE"/>
    <property type="match status" value="1"/>
</dbReference>
<evidence type="ECO:0000256" key="1">
    <source>
        <dbReference type="ARBA" id="ARBA00022679"/>
    </source>
</evidence>